<evidence type="ECO:0000259" key="1">
    <source>
        <dbReference type="Pfam" id="PF01863"/>
    </source>
</evidence>
<feature type="domain" description="YgjP-like metallopeptidase" evidence="1">
    <location>
        <begin position="15"/>
        <end position="61"/>
    </location>
</feature>
<dbReference type="Pfam" id="PF01863">
    <property type="entry name" value="YgjP-like"/>
    <property type="match status" value="2"/>
</dbReference>
<feature type="domain" description="YgjP-like metallopeptidase" evidence="1">
    <location>
        <begin position="72"/>
        <end position="171"/>
    </location>
</feature>
<keyword evidence="3" id="KW-1185">Reference proteome</keyword>
<dbReference type="Gene3D" id="3.30.2010.10">
    <property type="entry name" value="Metalloproteases ('zincins'), catalytic domain"/>
    <property type="match status" value="1"/>
</dbReference>
<accession>A0A432X9K0</accession>
<dbReference type="Proteomes" id="UP000286976">
    <property type="component" value="Unassembled WGS sequence"/>
</dbReference>
<sequence length="174" mass="20200">MTAVRFELTRKRMKSIRLRVVPPHGVVKVSAPHGVPLHFIEAFVADKADWVCQQQARIEQLPPPLEIDEAACRAILTTRVPALIAYWQTQLGVVCTGWRVRKMKTRWGSCNIKTGRINLNLVLGALDDALLEYVVVHELVHLHERYHNKRFYTWVEKMLPDWREREAKLESITL</sequence>
<dbReference type="AlphaFoldDB" id="A0A432X9K0"/>
<organism evidence="2 3">
    <name type="scientific">Aliidiomarina taiwanensis</name>
    <dbReference type="NCBI Taxonomy" id="946228"/>
    <lineage>
        <taxon>Bacteria</taxon>
        <taxon>Pseudomonadati</taxon>
        <taxon>Pseudomonadota</taxon>
        <taxon>Gammaproteobacteria</taxon>
        <taxon>Alteromonadales</taxon>
        <taxon>Idiomarinaceae</taxon>
        <taxon>Aliidiomarina</taxon>
    </lineage>
</organism>
<dbReference type="PANTHER" id="PTHR30399">
    <property type="entry name" value="UNCHARACTERIZED PROTEIN YGJP"/>
    <property type="match status" value="1"/>
</dbReference>
<proteinExistence type="predicted"/>
<dbReference type="InterPro" id="IPR002725">
    <property type="entry name" value="YgjP-like_metallopeptidase"/>
</dbReference>
<dbReference type="CDD" id="cd07344">
    <property type="entry name" value="M48_yhfN_like"/>
    <property type="match status" value="1"/>
</dbReference>
<dbReference type="RefSeq" id="WP_126756386.1">
    <property type="nucleotide sequence ID" value="NZ_PIPQ01000001.1"/>
</dbReference>
<dbReference type="InterPro" id="IPR053136">
    <property type="entry name" value="UTP_pyrophosphatase-like"/>
</dbReference>
<name>A0A432X9K0_9GAMM</name>
<protein>
    <submittedName>
        <fullName evidence="2">M48 family peptidase</fullName>
    </submittedName>
</protein>
<evidence type="ECO:0000313" key="2">
    <source>
        <dbReference type="EMBL" id="RUO43990.1"/>
    </source>
</evidence>
<gene>
    <name evidence="2" type="ORF">CWE15_02060</name>
</gene>
<dbReference type="OrthoDB" id="9811177at2"/>
<evidence type="ECO:0000313" key="3">
    <source>
        <dbReference type="Proteomes" id="UP000286976"/>
    </source>
</evidence>
<dbReference type="EMBL" id="PIPQ01000001">
    <property type="protein sequence ID" value="RUO43990.1"/>
    <property type="molecule type" value="Genomic_DNA"/>
</dbReference>
<dbReference type="PANTHER" id="PTHR30399:SF1">
    <property type="entry name" value="UTP PYROPHOSPHATASE"/>
    <property type="match status" value="1"/>
</dbReference>
<comment type="caution">
    <text evidence="2">The sequence shown here is derived from an EMBL/GenBank/DDBJ whole genome shotgun (WGS) entry which is preliminary data.</text>
</comment>
<reference evidence="2 3" key="1">
    <citation type="journal article" date="2011" name="Front. Microbiol.">
        <title>Genomic signatures of strain selection and enhancement in Bacillus atrophaeus var. globigii, a historical biowarfare simulant.</title>
        <authorList>
            <person name="Gibbons H.S."/>
            <person name="Broomall S.M."/>
            <person name="McNew L.A."/>
            <person name="Daligault H."/>
            <person name="Chapman C."/>
            <person name="Bruce D."/>
            <person name="Karavis M."/>
            <person name="Krepps M."/>
            <person name="McGregor P.A."/>
            <person name="Hong C."/>
            <person name="Park K.H."/>
            <person name="Akmal A."/>
            <person name="Feldman A."/>
            <person name="Lin J.S."/>
            <person name="Chang W.E."/>
            <person name="Higgs B.W."/>
            <person name="Demirev P."/>
            <person name="Lindquist J."/>
            <person name="Liem A."/>
            <person name="Fochler E."/>
            <person name="Read T.D."/>
            <person name="Tapia R."/>
            <person name="Johnson S."/>
            <person name="Bishop-Lilly K.A."/>
            <person name="Detter C."/>
            <person name="Han C."/>
            <person name="Sozhamannan S."/>
            <person name="Rosenzweig C.N."/>
            <person name="Skowronski E.W."/>
        </authorList>
    </citation>
    <scope>NUCLEOTIDE SEQUENCE [LARGE SCALE GENOMIC DNA]</scope>
    <source>
        <strain evidence="2 3">AIT1</strain>
    </source>
</reference>